<organism evidence="2 4">
    <name type="scientific">Bacillus subtilis</name>
    <dbReference type="NCBI Taxonomy" id="1423"/>
    <lineage>
        <taxon>Bacteria</taxon>
        <taxon>Bacillati</taxon>
        <taxon>Bacillota</taxon>
        <taxon>Bacilli</taxon>
        <taxon>Bacillales</taxon>
        <taxon>Bacillaceae</taxon>
        <taxon>Bacillus</taxon>
    </lineage>
</organism>
<dbReference type="EMDB" id="EMD-13959"/>
<dbReference type="Proteomes" id="UP000032247">
    <property type="component" value="Unassembled WGS sequence"/>
</dbReference>
<evidence type="ECO:0000313" key="3">
    <source>
        <dbReference type="EMBL" id="KZD91634.1"/>
    </source>
</evidence>
<name>A0A0C3GRP6_BACIU</name>
<protein>
    <submittedName>
        <fullName evidence="3">YqzJ</fullName>
    </submittedName>
</protein>
<proteinExistence type="predicted"/>
<dbReference type="STRING" id="483913.AN935_11785"/>
<keyword evidence="1" id="KW-0472">Membrane</keyword>
<evidence type="ECO:0000313" key="2">
    <source>
        <dbReference type="EMBL" id="KIU11559.1"/>
    </source>
</evidence>
<dbReference type="AlphaFoldDB" id="A0A0C3GRP6"/>
<dbReference type="EMBL" id="JXBC01000003">
    <property type="protein sequence ID" value="KIU11559.1"/>
    <property type="molecule type" value="Genomic_DNA"/>
</dbReference>
<feature type="transmembrane region" description="Helical" evidence="1">
    <location>
        <begin position="14"/>
        <end position="37"/>
    </location>
</feature>
<keyword evidence="1" id="KW-1133">Transmembrane helix</keyword>
<dbReference type="Proteomes" id="UP000076442">
    <property type="component" value="Unassembled WGS sequence"/>
</dbReference>
<evidence type="ECO:0000313" key="5">
    <source>
        <dbReference type="Proteomes" id="UP000076442"/>
    </source>
</evidence>
<reference evidence="3 5" key="2">
    <citation type="submission" date="2015-09" db="EMBL/GenBank/DDBJ databases">
        <title>Spore heat resistance.</title>
        <authorList>
            <person name="Boekhorst J."/>
            <person name="Berendsen E.M."/>
            <person name="Wells-Bennik M.H."/>
            <person name="Kuipers O.P."/>
        </authorList>
    </citation>
    <scope>NUCLEOTIDE SEQUENCE [LARGE SCALE GENOMIC DNA]</scope>
    <source>
        <strain evidence="3 5">B4122</strain>
    </source>
</reference>
<comment type="caution">
    <text evidence="2">The sequence shown here is derived from an EMBL/GenBank/DDBJ whole genome shotgun (WGS) entry which is preliminary data.</text>
</comment>
<dbReference type="EMBL" id="LJZV01000012">
    <property type="protein sequence ID" value="KZD91634.1"/>
    <property type="molecule type" value="Genomic_DNA"/>
</dbReference>
<dbReference type="PATRIC" id="fig|1423.167.peg.4636"/>
<evidence type="ECO:0000313" key="4">
    <source>
        <dbReference type="Proteomes" id="UP000032247"/>
    </source>
</evidence>
<evidence type="ECO:0000256" key="1">
    <source>
        <dbReference type="SAM" id="Phobius"/>
    </source>
</evidence>
<keyword evidence="1" id="KW-0812">Transmembrane</keyword>
<accession>A0A0C3GRP6</accession>
<gene>
    <name evidence="3" type="ORF">B4122_2276</name>
    <name evidence="2" type="ORF">SC09_Contig24orf00578</name>
</gene>
<reference evidence="2 4" key="1">
    <citation type="submission" date="2014-12" db="EMBL/GenBank/DDBJ databases">
        <title>Comparative genome analysis of Bacillus coagulans HM-08, Clostridium butyricum HM-68, Bacillus subtilis HM-66 and Bacillus licheniformis BL-09.</title>
        <authorList>
            <person name="Zhang H."/>
        </authorList>
    </citation>
    <scope>NUCLEOTIDE SEQUENCE [LARGE SCALE GENOMIC DNA]</scope>
    <source>
        <strain evidence="2 4">HM-66</strain>
    </source>
</reference>
<sequence length="98" mass="11489">MDVMTMFVESINDVLFLVDFFTIILPALTAIGIAFLLRECRAGEQWKSKRTDEHQTVFHINRTDFLIIIYHRITTWIRKVFRMNSPVNDEEDAGSLLL</sequence>